<sequence length="87" mass="9794">MPLDVVPSRPLLPVLPVSVCRLPTFVFRDSRSRQGSLVKFTQPLGSRLRKLLDHEWPKTGIAQTFRSGLKVEGMVRPSRGVYANYSV</sequence>
<dbReference type="Proteomes" id="UP000673691">
    <property type="component" value="Unassembled WGS sequence"/>
</dbReference>
<comment type="caution">
    <text evidence="1">The sequence shown here is derived from an EMBL/GenBank/DDBJ whole genome shotgun (WGS) entry which is preliminary data.</text>
</comment>
<accession>A0A8H7ZNE1</accession>
<dbReference type="AlphaFoldDB" id="A0A8H7ZNE1"/>
<protein>
    <submittedName>
        <fullName evidence="1">Uncharacterized protein</fullName>
    </submittedName>
</protein>
<gene>
    <name evidence="1" type="ORF">BJ554DRAFT_3662</name>
</gene>
<proteinExistence type="predicted"/>
<reference evidence="1 2" key="1">
    <citation type="journal article" name="Sci. Rep.">
        <title>Genome-scale phylogenetic analyses confirm Olpidium as the closest living zoosporic fungus to the non-flagellated, terrestrial fungi.</title>
        <authorList>
            <person name="Chang Y."/>
            <person name="Rochon D."/>
            <person name="Sekimoto S."/>
            <person name="Wang Y."/>
            <person name="Chovatia M."/>
            <person name="Sandor L."/>
            <person name="Salamov A."/>
            <person name="Grigoriev I.V."/>
            <person name="Stajich J.E."/>
            <person name="Spatafora J.W."/>
        </authorList>
    </citation>
    <scope>NUCLEOTIDE SEQUENCE [LARGE SCALE GENOMIC DNA]</scope>
    <source>
        <strain evidence="1">S191</strain>
    </source>
</reference>
<evidence type="ECO:0000313" key="1">
    <source>
        <dbReference type="EMBL" id="KAG5456566.1"/>
    </source>
</evidence>
<evidence type="ECO:0000313" key="2">
    <source>
        <dbReference type="Proteomes" id="UP000673691"/>
    </source>
</evidence>
<name>A0A8H7ZNE1_9FUNG</name>
<keyword evidence="2" id="KW-1185">Reference proteome</keyword>
<organism evidence="1 2">
    <name type="scientific">Olpidium bornovanus</name>
    <dbReference type="NCBI Taxonomy" id="278681"/>
    <lineage>
        <taxon>Eukaryota</taxon>
        <taxon>Fungi</taxon>
        <taxon>Fungi incertae sedis</taxon>
        <taxon>Olpidiomycota</taxon>
        <taxon>Olpidiomycotina</taxon>
        <taxon>Olpidiomycetes</taxon>
        <taxon>Olpidiales</taxon>
        <taxon>Olpidiaceae</taxon>
        <taxon>Olpidium</taxon>
    </lineage>
</organism>
<dbReference type="EMBL" id="JAEFCI010011533">
    <property type="protein sequence ID" value="KAG5456566.1"/>
    <property type="molecule type" value="Genomic_DNA"/>
</dbReference>